<organism evidence="5 6">
    <name type="scientific">Cohnella fermenti</name>
    <dbReference type="NCBI Taxonomy" id="2565925"/>
    <lineage>
        <taxon>Bacteria</taxon>
        <taxon>Bacillati</taxon>
        <taxon>Bacillota</taxon>
        <taxon>Bacilli</taxon>
        <taxon>Bacillales</taxon>
        <taxon>Paenibacillaceae</taxon>
        <taxon>Cohnella</taxon>
    </lineage>
</organism>
<reference evidence="5 6" key="1">
    <citation type="submission" date="2019-04" db="EMBL/GenBank/DDBJ databases">
        <title>Cohnella sp. nov. isolated from preserved vegetables.</title>
        <authorList>
            <person name="Lin S.-Y."/>
            <person name="Hung M.-H."/>
            <person name="Young C.-C."/>
        </authorList>
    </citation>
    <scope>NUCLEOTIDE SEQUENCE [LARGE SCALE GENOMIC DNA]</scope>
    <source>
        <strain evidence="5 6">CC-MHH1044</strain>
    </source>
</reference>
<dbReference type="Pfam" id="PF12833">
    <property type="entry name" value="HTH_18"/>
    <property type="match status" value="1"/>
</dbReference>
<accession>A0A4S4C6C9</accession>
<dbReference type="Gene3D" id="2.60.120.10">
    <property type="entry name" value="Jelly Rolls"/>
    <property type="match status" value="1"/>
</dbReference>
<dbReference type="PANTHER" id="PTHR43280">
    <property type="entry name" value="ARAC-FAMILY TRANSCRIPTIONAL REGULATOR"/>
    <property type="match status" value="1"/>
</dbReference>
<dbReference type="SUPFAM" id="SSF46689">
    <property type="entry name" value="Homeodomain-like"/>
    <property type="match status" value="1"/>
</dbReference>
<dbReference type="Gene3D" id="1.10.10.60">
    <property type="entry name" value="Homeodomain-like"/>
    <property type="match status" value="2"/>
</dbReference>
<dbReference type="InterPro" id="IPR003313">
    <property type="entry name" value="AraC-bd"/>
</dbReference>
<evidence type="ECO:0000259" key="4">
    <source>
        <dbReference type="PROSITE" id="PS01124"/>
    </source>
</evidence>
<proteinExistence type="predicted"/>
<evidence type="ECO:0000313" key="6">
    <source>
        <dbReference type="Proteomes" id="UP000310636"/>
    </source>
</evidence>
<dbReference type="InterPro" id="IPR018060">
    <property type="entry name" value="HTH_AraC"/>
</dbReference>
<dbReference type="SMART" id="SM00342">
    <property type="entry name" value="HTH_ARAC"/>
    <property type="match status" value="1"/>
</dbReference>
<feature type="domain" description="HTH araC/xylS-type" evidence="4">
    <location>
        <begin position="187"/>
        <end position="288"/>
    </location>
</feature>
<evidence type="ECO:0000256" key="2">
    <source>
        <dbReference type="ARBA" id="ARBA00023125"/>
    </source>
</evidence>
<keyword evidence="1" id="KW-0805">Transcription regulation</keyword>
<comment type="caution">
    <text evidence="5">The sequence shown here is derived from an EMBL/GenBank/DDBJ whole genome shotgun (WGS) entry which is preliminary data.</text>
</comment>
<dbReference type="InterPro" id="IPR014710">
    <property type="entry name" value="RmlC-like_jellyroll"/>
</dbReference>
<evidence type="ECO:0000313" key="5">
    <source>
        <dbReference type="EMBL" id="THF83355.1"/>
    </source>
</evidence>
<dbReference type="Proteomes" id="UP000310636">
    <property type="component" value="Unassembled WGS sequence"/>
</dbReference>
<dbReference type="InterPro" id="IPR009057">
    <property type="entry name" value="Homeodomain-like_sf"/>
</dbReference>
<keyword evidence="2" id="KW-0238">DNA-binding</keyword>
<evidence type="ECO:0000256" key="3">
    <source>
        <dbReference type="ARBA" id="ARBA00023163"/>
    </source>
</evidence>
<dbReference type="PANTHER" id="PTHR43280:SF2">
    <property type="entry name" value="HTH-TYPE TRANSCRIPTIONAL REGULATOR EXSA"/>
    <property type="match status" value="1"/>
</dbReference>
<dbReference type="GO" id="GO:0003700">
    <property type="term" value="F:DNA-binding transcription factor activity"/>
    <property type="evidence" value="ECO:0007669"/>
    <property type="project" value="InterPro"/>
</dbReference>
<dbReference type="SUPFAM" id="SSF51215">
    <property type="entry name" value="Regulatory protein AraC"/>
    <property type="match status" value="1"/>
</dbReference>
<evidence type="ECO:0000256" key="1">
    <source>
        <dbReference type="ARBA" id="ARBA00023015"/>
    </source>
</evidence>
<gene>
    <name evidence="5" type="ORF">E6C55_05360</name>
</gene>
<dbReference type="GO" id="GO:0043565">
    <property type="term" value="F:sequence-specific DNA binding"/>
    <property type="evidence" value="ECO:0007669"/>
    <property type="project" value="InterPro"/>
</dbReference>
<dbReference type="OrthoDB" id="625043at2"/>
<protein>
    <submittedName>
        <fullName evidence="5">AraC family transcriptional regulator</fullName>
    </submittedName>
</protein>
<dbReference type="InterPro" id="IPR037923">
    <property type="entry name" value="HTH-like"/>
</dbReference>
<name>A0A4S4C6C9_9BACL</name>
<keyword evidence="3" id="KW-0804">Transcription</keyword>
<dbReference type="EMBL" id="SSOB01000005">
    <property type="protein sequence ID" value="THF83355.1"/>
    <property type="molecule type" value="Genomic_DNA"/>
</dbReference>
<dbReference type="AlphaFoldDB" id="A0A4S4C6C9"/>
<dbReference type="PROSITE" id="PS01124">
    <property type="entry name" value="HTH_ARAC_FAMILY_2"/>
    <property type="match status" value="1"/>
</dbReference>
<dbReference type="Pfam" id="PF02311">
    <property type="entry name" value="AraC_binding"/>
    <property type="match status" value="1"/>
</dbReference>
<sequence length="292" mass="32696">MAWKEWSPSIHYAQYQTLKPCRFAERRLYDFEIICVIKGALSTEMLGAVHVVTEGQLIFLPAGVPHRNEVLATESAAEATFLGIHFDFDGRLSAASESDIVVSDEGEANPDRFAREADAGGTPPLSNRVVYDCPAECLTWMDRIALEFTMRSEGCEAVCRGLMLNVLVALSRAGASRLGADASLHAERIRKLIARMEQAPAAAWPSERIARELKLNEDYAAKLFRQVAGMPPGRLLKAIRHREAKRLLRETDWSVEVIGERVGYPDLHYFSRIFSSGEGISPREYRKLSRML</sequence>
<keyword evidence="6" id="KW-1185">Reference proteome</keyword>